<feature type="domain" description="Protein kinase" evidence="2">
    <location>
        <begin position="1"/>
        <end position="297"/>
    </location>
</feature>
<evidence type="ECO:0000313" key="4">
    <source>
        <dbReference type="Proteomes" id="UP001384579"/>
    </source>
</evidence>
<evidence type="ECO:0000256" key="1">
    <source>
        <dbReference type="SAM" id="MobiDB-lite"/>
    </source>
</evidence>
<evidence type="ECO:0000259" key="2">
    <source>
        <dbReference type="PROSITE" id="PS50011"/>
    </source>
</evidence>
<keyword evidence="3" id="KW-0808">Transferase</keyword>
<dbReference type="RefSeq" id="WP_340541922.1">
    <property type="nucleotide sequence ID" value="NZ_JBBLXS010000459.1"/>
</dbReference>
<gene>
    <name evidence="3" type="ORF">WMG39_24005</name>
</gene>
<keyword evidence="3" id="KW-0418">Kinase</keyword>
<protein>
    <submittedName>
        <fullName evidence="3">Serine/threonine-protein kinase</fullName>
    </submittedName>
</protein>
<dbReference type="InterPro" id="IPR011009">
    <property type="entry name" value="Kinase-like_dom_sf"/>
</dbReference>
<name>A0ABU8YTX9_9CYAN</name>
<comment type="caution">
    <text evidence="3">The sequence shown here is derived from an EMBL/GenBank/DDBJ whole genome shotgun (WGS) entry which is preliminary data.</text>
</comment>
<accession>A0ABU8YTX9</accession>
<reference evidence="3 4" key="1">
    <citation type="journal article" date="2020" name="Harmful Algae">
        <title>Molecular and morphological characterization of a novel dihydroanatoxin-a producing Microcoleus species (cyanobacteria) from the Russian River, California, USA.</title>
        <authorList>
            <person name="Conklin K.Y."/>
            <person name="Stancheva R."/>
            <person name="Otten T.G."/>
            <person name="Fadness R."/>
            <person name="Boyer G.L."/>
            <person name="Read B."/>
            <person name="Zhang X."/>
            <person name="Sheath R.G."/>
        </authorList>
    </citation>
    <scope>NUCLEOTIDE SEQUENCE [LARGE SCALE GENOMIC DNA]</scope>
    <source>
        <strain evidence="3 4">PTRS2</strain>
    </source>
</reference>
<keyword evidence="4" id="KW-1185">Reference proteome</keyword>
<dbReference type="Proteomes" id="UP001384579">
    <property type="component" value="Unassembled WGS sequence"/>
</dbReference>
<dbReference type="PANTHER" id="PTHR44167">
    <property type="entry name" value="OVARIAN-SPECIFIC SERINE/THREONINE-PROTEIN KINASE LOK-RELATED"/>
    <property type="match status" value="1"/>
</dbReference>
<dbReference type="PANTHER" id="PTHR44167:SF24">
    <property type="entry name" value="SERINE_THREONINE-PROTEIN KINASE CHK2"/>
    <property type="match status" value="1"/>
</dbReference>
<feature type="region of interest" description="Disordered" evidence="1">
    <location>
        <begin position="338"/>
        <end position="403"/>
    </location>
</feature>
<feature type="compositionally biased region" description="Polar residues" evidence="1">
    <location>
        <begin position="338"/>
        <end position="363"/>
    </location>
</feature>
<sequence>MKYPSRGDYETAVRYLDKFVFDSVLRVGEPVKQAQNPNFLLSSNGGNAIVFVIQTNPKKYALKCWVKDLCDLKIRYKAIDDYLKTVKLPYFVDFAYQEQGILVNGQKFPIIRMEWIDGISFRDFISNNIQNPVYIRDFAENFLEMVTSLHQKNISHGDLQHGNIMVQKNNGDICLIDYDSLYVPQLSNEKDNIKGLPGYRHPKRKNLNKLSPKSDYFSELVIYLSLLVISENPHYWTKIEKEERLLFSEEDLERPRLSPIFAELTKLSPEIVYFTLELEKFCQESDIQALQPLEKLVTAYGGSKVIWDFIPNSTPNLSPPPLISIDLNPRAFDVFTKNKPQSSTANVSNSDPWSKLDTNSSSAWDKLDGSQASTKNSWDKLDGSQAPQNHDWDKLGQPDHSKPTGLTIDENIWDKFNHIWNKLLNSVSSIWNKVVNWFN</sequence>
<feature type="compositionally biased region" description="Basic and acidic residues" evidence="1">
    <location>
        <begin position="390"/>
        <end position="402"/>
    </location>
</feature>
<dbReference type="EMBL" id="JBBLXS010000459">
    <property type="protein sequence ID" value="MEK0187879.1"/>
    <property type="molecule type" value="Genomic_DNA"/>
</dbReference>
<proteinExistence type="predicted"/>
<dbReference type="GO" id="GO:0016301">
    <property type="term" value="F:kinase activity"/>
    <property type="evidence" value="ECO:0007669"/>
    <property type="project" value="UniProtKB-KW"/>
</dbReference>
<dbReference type="InterPro" id="IPR000719">
    <property type="entry name" value="Prot_kinase_dom"/>
</dbReference>
<evidence type="ECO:0000313" key="3">
    <source>
        <dbReference type="EMBL" id="MEK0187879.1"/>
    </source>
</evidence>
<dbReference type="SUPFAM" id="SSF56112">
    <property type="entry name" value="Protein kinase-like (PK-like)"/>
    <property type="match status" value="1"/>
</dbReference>
<dbReference type="Gene3D" id="1.10.510.10">
    <property type="entry name" value="Transferase(Phosphotransferase) domain 1"/>
    <property type="match status" value="1"/>
</dbReference>
<dbReference type="PROSITE" id="PS50011">
    <property type="entry name" value="PROTEIN_KINASE_DOM"/>
    <property type="match status" value="1"/>
</dbReference>
<dbReference type="Pfam" id="PF00069">
    <property type="entry name" value="Pkinase"/>
    <property type="match status" value="1"/>
</dbReference>
<organism evidence="3 4">
    <name type="scientific">Microcoleus anatoxicus PTRS2</name>
    <dbReference type="NCBI Taxonomy" id="2705321"/>
    <lineage>
        <taxon>Bacteria</taxon>
        <taxon>Bacillati</taxon>
        <taxon>Cyanobacteriota</taxon>
        <taxon>Cyanophyceae</taxon>
        <taxon>Oscillatoriophycideae</taxon>
        <taxon>Oscillatoriales</taxon>
        <taxon>Microcoleaceae</taxon>
        <taxon>Microcoleus</taxon>
        <taxon>Microcoleus anatoxicus</taxon>
    </lineage>
</organism>